<evidence type="ECO:0000313" key="2">
    <source>
        <dbReference type="Proteomes" id="UP000248688"/>
    </source>
</evidence>
<keyword evidence="2" id="KW-1185">Reference proteome</keyword>
<dbReference type="InterPro" id="IPR043129">
    <property type="entry name" value="ATPase_NBD"/>
</dbReference>
<dbReference type="SUPFAM" id="SSF53067">
    <property type="entry name" value="Actin-like ATPase domain"/>
    <property type="match status" value="1"/>
</dbReference>
<name>A0A2Z4IQD6_9BACT</name>
<dbReference type="PANTHER" id="PTHR18964">
    <property type="entry name" value="ROK (REPRESSOR, ORF, KINASE) FAMILY"/>
    <property type="match status" value="1"/>
</dbReference>
<gene>
    <name evidence="1" type="ORF">DN752_22935</name>
</gene>
<dbReference type="PANTHER" id="PTHR18964:SF174">
    <property type="entry name" value="D-ALLOSE KINASE-RELATED"/>
    <property type="match status" value="1"/>
</dbReference>
<dbReference type="PROSITE" id="PS01125">
    <property type="entry name" value="ROK"/>
    <property type="match status" value="1"/>
</dbReference>
<organism evidence="1 2">
    <name type="scientific">Echinicola strongylocentroti</name>
    <dbReference type="NCBI Taxonomy" id="1795355"/>
    <lineage>
        <taxon>Bacteria</taxon>
        <taxon>Pseudomonadati</taxon>
        <taxon>Bacteroidota</taxon>
        <taxon>Cytophagia</taxon>
        <taxon>Cytophagales</taxon>
        <taxon>Cyclobacteriaceae</taxon>
        <taxon>Echinicola</taxon>
    </lineage>
</organism>
<dbReference type="InterPro" id="IPR000600">
    <property type="entry name" value="ROK"/>
</dbReference>
<evidence type="ECO:0000313" key="1">
    <source>
        <dbReference type="EMBL" id="AWW32766.1"/>
    </source>
</evidence>
<protein>
    <submittedName>
        <fullName evidence="1">Sugar kinase</fullName>
    </submittedName>
</protein>
<dbReference type="GO" id="GO:0004396">
    <property type="term" value="F:hexokinase activity"/>
    <property type="evidence" value="ECO:0007669"/>
    <property type="project" value="TreeGrafter"/>
</dbReference>
<accession>A0A2Z4IQD6</accession>
<dbReference type="AlphaFoldDB" id="A0A2Z4IQD6"/>
<dbReference type="OrthoDB" id="9810372at2"/>
<dbReference type="Proteomes" id="UP000248688">
    <property type="component" value="Chromosome"/>
</dbReference>
<keyword evidence="1" id="KW-0808">Transferase</keyword>
<sequence>MKECFNEDNLWGIDFGGTKIEGVILHSAKKPEVIFRFRVKTESHLGYEHILDQFSKLFNTMKEKAGYEPMVIGVGSPGTYIPQKNEMKNCNATVVNGKPFKDDLERKLGIEVILANDANCFALAETKIGIVQELYPAADVVFGVILGTGVGGGVVVRGEIINGKHGIGGEWGHNFLEEGGDSCYCGKSGCNEQVFSGPALERFYHRISGKKKTMQEISLLAESGIDPHAQQTMDRLIHSFGKALSVVVNVIDPDVIVLGGGVSNIKQIYSDSLKTLNQMVFNRSFDAPLVKAKLGDSAGVFGAALLVGKEKSVYEEN</sequence>
<keyword evidence="1" id="KW-0418">Kinase</keyword>
<dbReference type="Gene3D" id="3.30.420.40">
    <property type="match status" value="2"/>
</dbReference>
<dbReference type="RefSeq" id="WP_112786138.1">
    <property type="nucleotide sequence ID" value="NZ_CP030041.1"/>
</dbReference>
<dbReference type="EMBL" id="CP030041">
    <property type="protein sequence ID" value="AWW32766.1"/>
    <property type="molecule type" value="Genomic_DNA"/>
</dbReference>
<proteinExistence type="predicted"/>
<dbReference type="InterPro" id="IPR049874">
    <property type="entry name" value="ROK_cs"/>
</dbReference>
<dbReference type="KEGG" id="est:DN752_22935"/>
<reference evidence="1 2" key="1">
    <citation type="submission" date="2018-06" db="EMBL/GenBank/DDBJ databases">
        <title>Echinicola strongylocentroti sp. nov., isolated from a sea urchin Strongylocentrotus intermedius.</title>
        <authorList>
            <person name="Bae S.S."/>
        </authorList>
    </citation>
    <scope>NUCLEOTIDE SEQUENCE [LARGE SCALE GENOMIC DNA]</scope>
    <source>
        <strain evidence="1 2">MEBiC08714</strain>
    </source>
</reference>
<dbReference type="Pfam" id="PF00480">
    <property type="entry name" value="ROK"/>
    <property type="match status" value="1"/>
</dbReference>